<organism evidence="8">
    <name type="scientific">Wuhan insect virus 27</name>
    <dbReference type="NCBI Taxonomy" id="1923731"/>
    <lineage>
        <taxon>Viruses</taxon>
        <taxon>Riboviria</taxon>
        <taxon>Orthornavirae</taxon>
        <taxon>Duplornaviricota</taxon>
        <taxon>Chrymotiviricetes</taxon>
        <taxon>Ghabrivirales</taxon>
        <taxon>Alphatotivirineae</taxon>
        <taxon>Orthototiviridae</taxon>
        <taxon>Totivirus</taxon>
        <taxon>Totivirus jyushichi</taxon>
    </lineage>
</organism>
<dbReference type="EMBL" id="KX882990">
    <property type="protein sequence ID" value="APG76058.1"/>
    <property type="molecule type" value="Genomic_RNA"/>
</dbReference>
<name>A0A1L3KF60_9VIRU</name>
<dbReference type="KEGG" id="vg:30902266"/>
<evidence type="ECO:0000256" key="1">
    <source>
        <dbReference type="ARBA" id="ARBA00010455"/>
    </source>
</evidence>
<proteinExistence type="inferred from homology"/>
<keyword evidence="9" id="KW-1185">Reference proteome</keyword>
<dbReference type="GO" id="GO:0003968">
    <property type="term" value="F:RNA-directed RNA polymerase activity"/>
    <property type="evidence" value="ECO:0007669"/>
    <property type="project" value="UniProtKB-KW"/>
</dbReference>
<evidence type="ECO:0000256" key="3">
    <source>
        <dbReference type="ARBA" id="ARBA00022679"/>
    </source>
</evidence>
<dbReference type="SUPFAM" id="SSF56672">
    <property type="entry name" value="DNA/RNA polymerases"/>
    <property type="match status" value="1"/>
</dbReference>
<accession>A0A1L3KF60</accession>
<evidence type="ECO:0000256" key="6">
    <source>
        <dbReference type="ARBA" id="ARBA00048744"/>
    </source>
</evidence>
<reference evidence="8" key="1">
    <citation type="journal article" date="2016" name="Nature">
        <title>Redefining the invertebrate RNA virosphere.</title>
        <authorList>
            <person name="Shi M."/>
            <person name="Lin X.D."/>
            <person name="Tian J.H."/>
            <person name="Chen L.J."/>
            <person name="Chen X."/>
            <person name="Li C.X."/>
            <person name="Qin X.C."/>
            <person name="Li J."/>
            <person name="Cao J.P."/>
            <person name="Eden J.S."/>
            <person name="Buchmann J."/>
            <person name="Wang W."/>
            <person name="Xu J."/>
            <person name="Holmes E.C."/>
            <person name="Zhang Y.Z."/>
        </authorList>
    </citation>
    <scope>NUCLEOTIDE SEQUENCE [LARGE SCALE GENOMIC DNA]</scope>
    <source>
        <strain evidence="8">WHZM10130</strain>
    </source>
</reference>
<sequence>MTVEPTEERSVFRDYRFRDGAVPTGIRISGGGSLEAAPFSDADFVLVDRIRGKFNQGPVVIDVLNTSAAGFAVPGPGYTFLYMRVNQELVPVNPQVMALAARHFMGDFNVYYNDLSDLKNVRLVLGESDNKIRNNATLQALPKPKISGSHHIHFTAAEVWGVLTDQEKERAMQYRRLGCDLTTSFVAGVMIWLVSLNPELYELVAASDLLDSMTVKEFAKKAKRLSVQAKSLQNVVTQDLRVLFEADVLVNRVTGEVDWAGEKEHRTKCNLAQISPQRVKEVATRLFNENNALGERPRRFEWKKFWNNRWQWSAAGSIHSQYSEDMQFVSKQRELKNKFIALITMPDMPIEYFLERKPEIRAWSSIKYEWGKLRAIYGTDLTSYVLSHFAFYNCEDVLPAHFPVGKKARPSYVRSRIRSILSGSIPFCIDFEDFNSQHSNESMIAVIEAYLEVYQESFSKEQIMALQWTIQSIKETHVIDNMGTKTEYQTKGTLMSGWRLTTFVNSVLNYVYTRELIGESKTVTRSVHNGDDVLVGITNLAVARDVVRNARKYNVRLQTVKSNLGSIAEFLRVDHARGEYGQYLTRNIATLVHSRIESQKAVSLIDLIEAMEDRFGEFFTRGGSMDLITRLRDKYYQHVAPIYNATVEIAYKIKQAHKVVGGASRLADASINYIIKQAKTVSEVELPKKLPGLDSYADELIASLGLSRHRKKVRERVQQATLNAVQLVRKAISVVSNVDMKRSRVLRALYKSYADVADSPMFGKAKMTGFVIDVLANSTKLRTLSMKLRGSQDPIALLSVIT</sequence>
<dbReference type="EC" id="2.7.7.48" evidence="7"/>
<evidence type="ECO:0000313" key="9">
    <source>
        <dbReference type="Proteomes" id="UP000201891"/>
    </source>
</evidence>
<evidence type="ECO:0000256" key="5">
    <source>
        <dbReference type="ARBA" id="ARBA00022741"/>
    </source>
</evidence>
<keyword evidence="5 7" id="KW-0547">Nucleotide-binding</keyword>
<dbReference type="GO" id="GO:0000166">
    <property type="term" value="F:nucleotide binding"/>
    <property type="evidence" value="ECO:0007669"/>
    <property type="project" value="UniProtKB-KW"/>
</dbReference>
<evidence type="ECO:0000313" key="8">
    <source>
        <dbReference type="EMBL" id="APG76058.1"/>
    </source>
</evidence>
<dbReference type="InterPro" id="IPR043502">
    <property type="entry name" value="DNA/RNA_pol_sf"/>
</dbReference>
<protein>
    <recommendedName>
        <fullName evidence="7">RNA-directed RNA polymerase</fullName>
        <ecNumber evidence="7">2.7.7.48</ecNumber>
    </recommendedName>
</protein>
<dbReference type="GO" id="GO:0006351">
    <property type="term" value="P:DNA-templated transcription"/>
    <property type="evidence" value="ECO:0007669"/>
    <property type="project" value="InterPro"/>
</dbReference>
<keyword evidence="2 7" id="KW-0696">RNA-directed RNA polymerase</keyword>
<dbReference type="OrthoDB" id="9167at10239"/>
<keyword evidence="3 7" id="KW-0808">Transferase</keyword>
<dbReference type="Proteomes" id="UP000201891">
    <property type="component" value="Segment"/>
</dbReference>
<dbReference type="GeneID" id="30902266"/>
<dbReference type="InterPro" id="IPR001795">
    <property type="entry name" value="RNA-dir_pol_luteovirus"/>
</dbReference>
<comment type="similarity">
    <text evidence="1">Belongs to the totiviridae RNA-directed RNA polymerase family.</text>
</comment>
<keyword evidence="4 7" id="KW-0548">Nucleotidyltransferase</keyword>
<dbReference type="RefSeq" id="YP_009342434.1">
    <property type="nucleotide sequence ID" value="NC_033468.1"/>
</dbReference>
<dbReference type="GO" id="GO:0003723">
    <property type="term" value="F:RNA binding"/>
    <property type="evidence" value="ECO:0007669"/>
    <property type="project" value="InterPro"/>
</dbReference>
<dbReference type="Pfam" id="PF02123">
    <property type="entry name" value="RdRP_4"/>
    <property type="match status" value="1"/>
</dbReference>
<keyword evidence="7" id="KW-0693">Viral RNA replication</keyword>
<comment type="catalytic activity">
    <reaction evidence="6 7">
        <text>RNA(n) + a ribonucleoside 5'-triphosphate = RNA(n+1) + diphosphate</text>
        <dbReference type="Rhea" id="RHEA:21248"/>
        <dbReference type="Rhea" id="RHEA-COMP:14527"/>
        <dbReference type="Rhea" id="RHEA-COMP:17342"/>
        <dbReference type="ChEBI" id="CHEBI:33019"/>
        <dbReference type="ChEBI" id="CHEBI:61557"/>
        <dbReference type="ChEBI" id="CHEBI:140395"/>
        <dbReference type="EC" id="2.7.7.48"/>
    </reaction>
</comment>
<evidence type="ECO:0000256" key="2">
    <source>
        <dbReference type="ARBA" id="ARBA00022484"/>
    </source>
</evidence>
<evidence type="ECO:0000256" key="7">
    <source>
        <dbReference type="RuleBase" id="RU364050"/>
    </source>
</evidence>
<evidence type="ECO:0000256" key="4">
    <source>
        <dbReference type="ARBA" id="ARBA00022695"/>
    </source>
</evidence>